<evidence type="ECO:0000313" key="4">
    <source>
        <dbReference type="Proteomes" id="UP000190816"/>
    </source>
</evidence>
<organism evidence="1 4">
    <name type="scientific">Elizabethkingia ursingii</name>
    <dbReference type="NCBI Taxonomy" id="1756150"/>
    <lineage>
        <taxon>Bacteria</taxon>
        <taxon>Pseudomonadati</taxon>
        <taxon>Bacteroidota</taxon>
        <taxon>Flavobacteriia</taxon>
        <taxon>Flavobacteriales</taxon>
        <taxon>Weeksellaceae</taxon>
        <taxon>Elizabethkingia</taxon>
    </lineage>
</organism>
<reference evidence="2 3" key="2">
    <citation type="submission" date="2016-07" db="EMBL/GenBank/DDBJ databases">
        <title>Revisiting the Taxonomy of the Elizabethkingia Genus based on Whole-Genome Sequencing, Optical Mapping, and MALDI-TOF.</title>
        <authorList>
            <person name="Nicholson A.C."/>
        </authorList>
    </citation>
    <scope>NUCLEOTIDE SEQUENCE [LARGE SCALE GENOMIC DNA]</scope>
    <source>
        <strain evidence="2 3">C1558</strain>
    </source>
</reference>
<evidence type="ECO:0000313" key="2">
    <source>
        <dbReference type="EMBL" id="OPB88768.1"/>
    </source>
</evidence>
<evidence type="ECO:0000313" key="1">
    <source>
        <dbReference type="EMBL" id="OPB73741.1"/>
    </source>
</evidence>
<dbReference type="KEGG" id="ego:BBD34_04275"/>
<dbReference type="EMBL" id="MBDS01000014">
    <property type="protein sequence ID" value="OPB88768.1"/>
    <property type="molecule type" value="Genomic_DNA"/>
</dbReference>
<protein>
    <submittedName>
        <fullName evidence="1">Uncharacterized protein</fullName>
    </submittedName>
</protein>
<reference evidence="1 4" key="1">
    <citation type="submission" date="2016-06" db="EMBL/GenBank/DDBJ databases">
        <authorList>
            <person name="Nicholson A.C."/>
        </authorList>
    </citation>
    <scope>NUCLEOTIDE SEQUENCE [LARGE SCALE GENOMIC DNA]</scope>
    <source>
        <strain evidence="1 4">G4123</strain>
    </source>
</reference>
<sequence length="106" mass="12889">MKKQQENIDFTKEFILYMHSQERQFEPDTLTFIQDDETCIWVNENGNTVAEIFVNEEANGRIVLEVEIDHQYNPDYDRICDELSGFLYLEWDYEDFEKIEFIQVEF</sequence>
<dbReference type="EMBL" id="MAIC01000016">
    <property type="protein sequence ID" value="OPB73741.1"/>
    <property type="molecule type" value="Genomic_DNA"/>
</dbReference>
<dbReference type="AlphaFoldDB" id="A0AAJ3NB21"/>
<evidence type="ECO:0000313" key="3">
    <source>
        <dbReference type="Proteomes" id="UP000190016"/>
    </source>
</evidence>
<comment type="caution">
    <text evidence="1">The sequence shown here is derived from an EMBL/GenBank/DDBJ whole genome shotgun (WGS) entry which is preliminary data.</text>
</comment>
<dbReference type="RefSeq" id="WP_078402497.1">
    <property type="nucleotide sequence ID" value="NZ_CP016377.1"/>
</dbReference>
<dbReference type="Proteomes" id="UP000190816">
    <property type="component" value="Unassembled WGS sequence"/>
</dbReference>
<name>A0AAJ3NB21_9FLAO</name>
<keyword evidence="3" id="KW-1185">Reference proteome</keyword>
<accession>A0AAJ3NB21</accession>
<gene>
    <name evidence="1" type="ORF">BAY32_11950</name>
    <name evidence="2" type="ORF">BB021_05165</name>
</gene>
<proteinExistence type="predicted"/>
<dbReference type="Proteomes" id="UP000190016">
    <property type="component" value="Unassembled WGS sequence"/>
</dbReference>